<dbReference type="EMBL" id="BARW01006641">
    <property type="protein sequence ID" value="GAI78742.1"/>
    <property type="molecule type" value="Genomic_DNA"/>
</dbReference>
<dbReference type="PANTHER" id="PTHR42834:SF1">
    <property type="entry name" value="ENDONUCLEASE_EXONUCLEASE_PHOSPHATASE FAMILY PROTEIN (AFU_ORTHOLOGUE AFUA_3G09210)"/>
    <property type="match status" value="1"/>
</dbReference>
<name>X1RDB3_9ZZZZ</name>
<dbReference type="InterPro" id="IPR005135">
    <property type="entry name" value="Endo/exonuclease/phosphatase"/>
</dbReference>
<feature type="domain" description="Endonuclease/exonuclease/phosphatase" evidence="1">
    <location>
        <begin position="2"/>
        <end position="312"/>
    </location>
</feature>
<evidence type="ECO:0000313" key="2">
    <source>
        <dbReference type="EMBL" id="GAI78742.1"/>
    </source>
</evidence>
<protein>
    <recommendedName>
        <fullName evidence="1">Endonuclease/exonuclease/phosphatase domain-containing protein</fullName>
    </recommendedName>
</protein>
<accession>X1RDB3</accession>
<organism evidence="2">
    <name type="scientific">marine sediment metagenome</name>
    <dbReference type="NCBI Taxonomy" id="412755"/>
    <lineage>
        <taxon>unclassified sequences</taxon>
        <taxon>metagenomes</taxon>
        <taxon>ecological metagenomes</taxon>
    </lineage>
</organism>
<sequence length="322" mass="38009">MFYNVENFFDNENDSLTFDDEFLPDGDRHWTNYKYKKKLNNIYKVIVAVGGWEPPEIVGLCEVENKYVLEDLVNKTPLAKYEYKIIHKESRDQRGIDVALLYLKNKFKILQTRFITIKQWNIPLNTRDILFVKGVTSTNDTLNVFVNHWISRYSGIIESSKKRNFIASVLRQYVDSIFALDMHANIIIMGDFNDEPLDESVLRTLDTKTDLSEIIPGNLYNLSYVFRNDKKIGSIKYKGTWFMFDQFIVSASLLQRENQLYLESADIHLFSPDFLLEEDNTYYGFKPYRTYDGYRYKGGFSDHLPVYIDLRRTRKIIDQISN</sequence>
<dbReference type="AlphaFoldDB" id="X1RDB3"/>
<dbReference type="InterPro" id="IPR036691">
    <property type="entry name" value="Endo/exonu/phosph_ase_sf"/>
</dbReference>
<dbReference type="SUPFAM" id="SSF56219">
    <property type="entry name" value="DNase I-like"/>
    <property type="match status" value="1"/>
</dbReference>
<evidence type="ECO:0000259" key="1">
    <source>
        <dbReference type="Pfam" id="PF19580"/>
    </source>
</evidence>
<comment type="caution">
    <text evidence="2">The sequence shown here is derived from an EMBL/GenBank/DDBJ whole genome shotgun (WGS) entry which is preliminary data.</text>
</comment>
<proteinExistence type="predicted"/>
<dbReference type="GO" id="GO:0003824">
    <property type="term" value="F:catalytic activity"/>
    <property type="evidence" value="ECO:0007669"/>
    <property type="project" value="InterPro"/>
</dbReference>
<reference evidence="2" key="1">
    <citation type="journal article" date="2014" name="Front. Microbiol.">
        <title>High frequency of phylogenetically diverse reductive dehalogenase-homologous genes in deep subseafloor sedimentary metagenomes.</title>
        <authorList>
            <person name="Kawai M."/>
            <person name="Futagami T."/>
            <person name="Toyoda A."/>
            <person name="Takaki Y."/>
            <person name="Nishi S."/>
            <person name="Hori S."/>
            <person name="Arai W."/>
            <person name="Tsubouchi T."/>
            <person name="Morono Y."/>
            <person name="Uchiyama I."/>
            <person name="Ito T."/>
            <person name="Fujiyama A."/>
            <person name="Inagaki F."/>
            <person name="Takami H."/>
        </authorList>
    </citation>
    <scope>NUCLEOTIDE SEQUENCE</scope>
    <source>
        <strain evidence="2">Expedition CK06-06</strain>
    </source>
</reference>
<dbReference type="PANTHER" id="PTHR42834">
    <property type="entry name" value="ENDONUCLEASE/EXONUCLEASE/PHOSPHATASE FAMILY PROTEIN (AFU_ORTHOLOGUE AFUA_3G09210)"/>
    <property type="match status" value="1"/>
</dbReference>
<dbReference type="Gene3D" id="3.60.10.10">
    <property type="entry name" value="Endonuclease/exonuclease/phosphatase"/>
    <property type="match status" value="1"/>
</dbReference>
<gene>
    <name evidence="2" type="ORF">S12H4_13949</name>
</gene>
<dbReference type="Pfam" id="PF19580">
    <property type="entry name" value="Exo_endo_phos_3"/>
    <property type="match status" value="1"/>
</dbReference>